<dbReference type="SMART" id="SM01331">
    <property type="entry name" value="DUF3635"/>
    <property type="match status" value="1"/>
</dbReference>
<evidence type="ECO:0000259" key="10">
    <source>
        <dbReference type="PROSITE" id="PS50011"/>
    </source>
</evidence>
<reference evidence="12" key="1">
    <citation type="submission" date="2025-08" db="UniProtKB">
        <authorList>
            <consortium name="RefSeq"/>
        </authorList>
    </citation>
    <scope>IDENTIFICATION</scope>
</reference>
<gene>
    <name evidence="12" type="primary">LOC100898992</name>
</gene>
<dbReference type="PANTHER" id="PTHR24419">
    <property type="entry name" value="INTERLEUKIN-1 RECEPTOR-ASSOCIATED KINASE"/>
    <property type="match status" value="1"/>
</dbReference>
<evidence type="ECO:0000313" key="11">
    <source>
        <dbReference type="Proteomes" id="UP000694867"/>
    </source>
</evidence>
<keyword evidence="2" id="KW-0723">Serine/threonine-protein kinase</keyword>
<evidence type="ECO:0000256" key="4">
    <source>
        <dbReference type="ARBA" id="ARBA00022741"/>
    </source>
</evidence>
<organism evidence="11 12">
    <name type="scientific">Galendromus occidentalis</name>
    <name type="common">western predatory mite</name>
    <dbReference type="NCBI Taxonomy" id="34638"/>
    <lineage>
        <taxon>Eukaryota</taxon>
        <taxon>Metazoa</taxon>
        <taxon>Ecdysozoa</taxon>
        <taxon>Arthropoda</taxon>
        <taxon>Chelicerata</taxon>
        <taxon>Arachnida</taxon>
        <taxon>Acari</taxon>
        <taxon>Parasitiformes</taxon>
        <taxon>Mesostigmata</taxon>
        <taxon>Gamasina</taxon>
        <taxon>Phytoseioidea</taxon>
        <taxon>Phytoseiidae</taxon>
        <taxon>Typhlodrominae</taxon>
        <taxon>Galendromus</taxon>
    </lineage>
</organism>
<dbReference type="SUPFAM" id="SSF56112">
    <property type="entry name" value="Protein kinase-like (PK-like)"/>
    <property type="match status" value="1"/>
</dbReference>
<dbReference type="AlphaFoldDB" id="A0AAJ7L4B0"/>
<evidence type="ECO:0000256" key="8">
    <source>
        <dbReference type="ARBA" id="ARBA00048679"/>
    </source>
</evidence>
<dbReference type="GeneID" id="100898992"/>
<keyword evidence="5 12" id="KW-0418">Kinase</keyword>
<dbReference type="InterPro" id="IPR000719">
    <property type="entry name" value="Prot_kinase_dom"/>
</dbReference>
<keyword evidence="4 9" id="KW-0547">Nucleotide-binding</keyword>
<evidence type="ECO:0000256" key="6">
    <source>
        <dbReference type="ARBA" id="ARBA00022840"/>
    </source>
</evidence>
<dbReference type="GO" id="GO:0072354">
    <property type="term" value="F:histone H3T3 kinase activity"/>
    <property type="evidence" value="ECO:0007669"/>
    <property type="project" value="TreeGrafter"/>
</dbReference>
<dbReference type="KEGG" id="goe:100898992"/>
<dbReference type="Pfam" id="PF12330">
    <property type="entry name" value="Haspin_kinase"/>
    <property type="match status" value="1"/>
</dbReference>
<evidence type="ECO:0000256" key="1">
    <source>
        <dbReference type="ARBA" id="ARBA00012513"/>
    </source>
</evidence>
<dbReference type="GO" id="GO:0005524">
    <property type="term" value="F:ATP binding"/>
    <property type="evidence" value="ECO:0007669"/>
    <property type="project" value="UniProtKB-UniRule"/>
</dbReference>
<dbReference type="GO" id="GO:0035556">
    <property type="term" value="P:intracellular signal transduction"/>
    <property type="evidence" value="ECO:0007669"/>
    <property type="project" value="TreeGrafter"/>
</dbReference>
<dbReference type="Gene3D" id="1.10.510.10">
    <property type="entry name" value="Transferase(Phosphotransferase) domain 1"/>
    <property type="match status" value="1"/>
</dbReference>
<dbReference type="InterPro" id="IPR017441">
    <property type="entry name" value="Protein_kinase_ATP_BS"/>
</dbReference>
<dbReference type="InterPro" id="IPR011009">
    <property type="entry name" value="Kinase-like_dom_sf"/>
</dbReference>
<dbReference type="InterPro" id="IPR024604">
    <property type="entry name" value="GSG2_C"/>
</dbReference>
<dbReference type="Proteomes" id="UP000694867">
    <property type="component" value="Unplaced"/>
</dbReference>
<sequence length="509" mass="58318">MRESNSRRSINKERSRAEASKMISKVRRSRRSAFAALVLLEGEKVVFEMNVYPTQVKRVSDTLWKLIRVPKDYVRSLWREGECHPKAVWRLEFFATKDVFDVSIPEDDTLHTANYAKDCDPEEVIKVPPTIFLLPTNPVFHPLRGLWMSGRDQTDFSPTSGMNPRVAYKVLRSVALTKRRINSFENYFAARNLSLVHILGVGGFGIAVAVRDGEGLLSVLKLIPLEEEKMTHILREIFITASVSNLKSCYGDRVGFPKYQNCAIVSAPLDSRIEFLLEDTKDGHYFVSPSMTKWLAIEIEYGGNNLRQYARAPEGNLRLKHHGDALSILAQVINTLAIAEANLEFEHRDCHWENILILEEEPSECDRVFLESNGRIHSIPSFGMKVMLIDFGLARCRTPHGVEFLDVKRIFPAILQQSGSVQYDMYRRLSKAIGGSWRGFRPRTNALWIEYLVDKLLDRIGYASEYWSRETDDTCLLENFRRILNDRSPRNARNCLDVLCSLLAGRKVE</sequence>
<dbReference type="GO" id="GO:0005737">
    <property type="term" value="C:cytoplasm"/>
    <property type="evidence" value="ECO:0007669"/>
    <property type="project" value="TreeGrafter"/>
</dbReference>
<evidence type="ECO:0000256" key="5">
    <source>
        <dbReference type="ARBA" id="ARBA00022777"/>
    </source>
</evidence>
<keyword evidence="11" id="KW-1185">Reference proteome</keyword>
<evidence type="ECO:0000256" key="9">
    <source>
        <dbReference type="PROSITE-ProRule" id="PRU10141"/>
    </source>
</evidence>
<comment type="catalytic activity">
    <reaction evidence="7">
        <text>L-threonyl-[protein] + ATP = O-phospho-L-threonyl-[protein] + ADP + H(+)</text>
        <dbReference type="Rhea" id="RHEA:46608"/>
        <dbReference type="Rhea" id="RHEA-COMP:11060"/>
        <dbReference type="Rhea" id="RHEA-COMP:11605"/>
        <dbReference type="ChEBI" id="CHEBI:15378"/>
        <dbReference type="ChEBI" id="CHEBI:30013"/>
        <dbReference type="ChEBI" id="CHEBI:30616"/>
        <dbReference type="ChEBI" id="CHEBI:61977"/>
        <dbReference type="ChEBI" id="CHEBI:456216"/>
        <dbReference type="EC" id="2.7.11.1"/>
    </reaction>
</comment>
<dbReference type="EC" id="2.7.11.1" evidence="1"/>
<proteinExistence type="predicted"/>
<keyword evidence="3" id="KW-0808">Transferase</keyword>
<protein>
    <recommendedName>
        <fullName evidence="1">non-specific serine/threonine protein kinase</fullName>
        <ecNumber evidence="1">2.7.11.1</ecNumber>
    </recommendedName>
</protein>
<feature type="domain" description="Protein kinase" evidence="10">
    <location>
        <begin position="193"/>
        <end position="509"/>
    </location>
</feature>
<accession>A0AAJ7L4B0</accession>
<feature type="binding site" evidence="9">
    <location>
        <position position="221"/>
    </location>
    <ligand>
        <name>ATP</name>
        <dbReference type="ChEBI" id="CHEBI:30616"/>
    </ligand>
</feature>
<evidence type="ECO:0000256" key="3">
    <source>
        <dbReference type="ARBA" id="ARBA00022679"/>
    </source>
</evidence>
<evidence type="ECO:0000313" key="12">
    <source>
        <dbReference type="RefSeq" id="XP_018495388.1"/>
    </source>
</evidence>
<dbReference type="RefSeq" id="XP_018495388.1">
    <property type="nucleotide sequence ID" value="XM_018639872.2"/>
</dbReference>
<evidence type="ECO:0000256" key="7">
    <source>
        <dbReference type="ARBA" id="ARBA00047899"/>
    </source>
</evidence>
<name>A0AAJ7L4B0_9ACAR</name>
<dbReference type="GO" id="GO:0005634">
    <property type="term" value="C:nucleus"/>
    <property type="evidence" value="ECO:0007669"/>
    <property type="project" value="TreeGrafter"/>
</dbReference>
<dbReference type="PANTHER" id="PTHR24419:SF18">
    <property type="entry name" value="SERINE_THREONINE-PROTEIN KINASE HASPIN"/>
    <property type="match status" value="1"/>
</dbReference>
<dbReference type="PROSITE" id="PS50011">
    <property type="entry name" value="PROTEIN_KINASE_DOM"/>
    <property type="match status" value="1"/>
</dbReference>
<keyword evidence="6 9" id="KW-0067">ATP-binding</keyword>
<dbReference type="PROSITE" id="PS00107">
    <property type="entry name" value="PROTEIN_KINASE_ATP"/>
    <property type="match status" value="1"/>
</dbReference>
<dbReference type="GO" id="GO:0000278">
    <property type="term" value="P:mitotic cell cycle"/>
    <property type="evidence" value="ECO:0007669"/>
    <property type="project" value="TreeGrafter"/>
</dbReference>
<comment type="catalytic activity">
    <reaction evidence="8">
        <text>L-seryl-[protein] + ATP = O-phospho-L-seryl-[protein] + ADP + H(+)</text>
        <dbReference type="Rhea" id="RHEA:17989"/>
        <dbReference type="Rhea" id="RHEA-COMP:9863"/>
        <dbReference type="Rhea" id="RHEA-COMP:11604"/>
        <dbReference type="ChEBI" id="CHEBI:15378"/>
        <dbReference type="ChEBI" id="CHEBI:29999"/>
        <dbReference type="ChEBI" id="CHEBI:30616"/>
        <dbReference type="ChEBI" id="CHEBI:83421"/>
        <dbReference type="ChEBI" id="CHEBI:456216"/>
        <dbReference type="EC" id="2.7.11.1"/>
    </reaction>
</comment>
<evidence type="ECO:0000256" key="2">
    <source>
        <dbReference type="ARBA" id="ARBA00022527"/>
    </source>
</evidence>